<dbReference type="OrthoDB" id="9854158at2"/>
<dbReference type="RefSeq" id="WP_011628472.1">
    <property type="nucleotide sequence ID" value="NC_008340.1"/>
</dbReference>
<sequence length="75" mass="8565">MQARRRPFPCPVIELVQHRMGWEISYYDAHGHVKHLASAKSEPGALRVARQVAELYGYQGEVIIRSATGTYKIRI</sequence>
<gene>
    <name evidence="1" type="ordered locus">Mlg_0723</name>
</gene>
<accession>Q0AAR0</accession>
<reference evidence="2" key="1">
    <citation type="submission" date="2006-08" db="EMBL/GenBank/DDBJ databases">
        <title>Complete sequence of Alkalilimnicola ehrilichei MLHE-1.</title>
        <authorList>
            <person name="Copeland A."/>
            <person name="Lucas S."/>
            <person name="Lapidus A."/>
            <person name="Barry K."/>
            <person name="Detter J.C."/>
            <person name="Glavina del Rio T."/>
            <person name="Hammon N."/>
            <person name="Israni S."/>
            <person name="Dalin E."/>
            <person name="Tice H."/>
            <person name="Pitluck S."/>
            <person name="Sims D."/>
            <person name="Brettin T."/>
            <person name="Bruce D."/>
            <person name="Han C."/>
            <person name="Tapia R."/>
            <person name="Gilna P."/>
            <person name="Schmutz J."/>
            <person name="Larimer F."/>
            <person name="Land M."/>
            <person name="Hauser L."/>
            <person name="Kyrpides N."/>
            <person name="Mikhailova N."/>
            <person name="Oremland R.S."/>
            <person name="Hoeft S.E."/>
            <person name="Switzer-Blum J."/>
            <person name="Kulp T."/>
            <person name="King G."/>
            <person name="Tabita R."/>
            <person name="Witte B."/>
            <person name="Santini J.M."/>
            <person name="Basu P."/>
            <person name="Hollibaugh J.T."/>
            <person name="Xie G."/>
            <person name="Stolz J.F."/>
            <person name="Richardson P."/>
        </authorList>
    </citation>
    <scope>NUCLEOTIDE SEQUENCE [LARGE SCALE GENOMIC DNA]</scope>
    <source>
        <strain evidence="2">ATCC BAA-1101 / DSM 17681 / MLHE-1</strain>
    </source>
</reference>
<organism evidence="1 2">
    <name type="scientific">Alkalilimnicola ehrlichii (strain ATCC BAA-1101 / DSM 17681 / MLHE-1)</name>
    <dbReference type="NCBI Taxonomy" id="187272"/>
    <lineage>
        <taxon>Bacteria</taxon>
        <taxon>Pseudomonadati</taxon>
        <taxon>Pseudomonadota</taxon>
        <taxon>Gammaproteobacteria</taxon>
        <taxon>Chromatiales</taxon>
        <taxon>Ectothiorhodospiraceae</taxon>
        <taxon>Alkalilimnicola</taxon>
    </lineage>
</organism>
<keyword evidence="2" id="KW-1185">Reference proteome</keyword>
<dbReference type="AlphaFoldDB" id="Q0AAR0"/>
<evidence type="ECO:0000313" key="2">
    <source>
        <dbReference type="Proteomes" id="UP000001962"/>
    </source>
</evidence>
<protein>
    <recommendedName>
        <fullName evidence="3">DUF2188 domain-containing protein</fullName>
    </recommendedName>
</protein>
<proteinExistence type="predicted"/>
<evidence type="ECO:0008006" key="3">
    <source>
        <dbReference type="Google" id="ProtNLM"/>
    </source>
</evidence>
<name>Q0AAR0_ALKEH</name>
<dbReference type="EMBL" id="CP000453">
    <property type="protein sequence ID" value="ABI56077.1"/>
    <property type="molecule type" value="Genomic_DNA"/>
</dbReference>
<dbReference type="KEGG" id="aeh:Mlg_0723"/>
<evidence type="ECO:0000313" key="1">
    <source>
        <dbReference type="EMBL" id="ABI56077.1"/>
    </source>
</evidence>
<dbReference type="HOGENOM" id="CLU_2662941_0_0_6"/>
<dbReference type="Proteomes" id="UP000001962">
    <property type="component" value="Chromosome"/>
</dbReference>